<evidence type="ECO:0000313" key="1">
    <source>
        <dbReference type="EMBL" id="MCY1136397.1"/>
    </source>
</evidence>
<keyword evidence="2" id="KW-1185">Reference proteome</keyword>
<protein>
    <submittedName>
        <fullName evidence="1">Uncharacterized protein</fullName>
    </submittedName>
</protein>
<proteinExistence type="predicted"/>
<dbReference type="EMBL" id="JAPNTZ010000001">
    <property type="protein sequence ID" value="MCY1136397.1"/>
    <property type="molecule type" value="Genomic_DNA"/>
</dbReference>
<reference evidence="1" key="1">
    <citation type="submission" date="2022-11" db="EMBL/GenBank/DDBJ databases">
        <authorList>
            <person name="Somphong A."/>
            <person name="Phongsopitanun W."/>
        </authorList>
    </citation>
    <scope>NUCLEOTIDE SEQUENCE</scope>
    <source>
        <strain evidence="1">Pm04-4</strain>
    </source>
</reference>
<organism evidence="1 2">
    <name type="scientific">Paractinoplanes pyxinae</name>
    <dbReference type="NCBI Taxonomy" id="2997416"/>
    <lineage>
        <taxon>Bacteria</taxon>
        <taxon>Bacillati</taxon>
        <taxon>Actinomycetota</taxon>
        <taxon>Actinomycetes</taxon>
        <taxon>Micromonosporales</taxon>
        <taxon>Micromonosporaceae</taxon>
        <taxon>Paractinoplanes</taxon>
    </lineage>
</organism>
<gene>
    <name evidence="1" type="ORF">OWR29_00190</name>
</gene>
<accession>A0ABT4AQE5</accession>
<sequence>MIEHRRTELVQTGVRQLRLRLDTGDLGHPEMRLRPLSRVPQERGLLHPGLTPDNQRGTAAGTHALAEAVQLAELVPPAVELRGVAGHGASIVVVLVSTLFPELPSISVHAR</sequence>
<dbReference type="Proteomes" id="UP001151002">
    <property type="component" value="Unassembled WGS sequence"/>
</dbReference>
<name>A0ABT4AQE5_9ACTN</name>
<evidence type="ECO:0000313" key="2">
    <source>
        <dbReference type="Proteomes" id="UP001151002"/>
    </source>
</evidence>
<comment type="caution">
    <text evidence="1">The sequence shown here is derived from an EMBL/GenBank/DDBJ whole genome shotgun (WGS) entry which is preliminary data.</text>
</comment>